<protein>
    <submittedName>
        <fullName evidence="1">Uncharacterized protein</fullName>
    </submittedName>
</protein>
<accession>A0A9X8WRS9</accession>
<dbReference type="Proteomes" id="UP000189137">
    <property type="component" value="Unassembled WGS sequence"/>
</dbReference>
<gene>
    <name evidence="1" type="ORF">SAMEA3375112_03345</name>
</gene>
<comment type="caution">
    <text evidence="1">The sequence shown here is derived from an EMBL/GenBank/DDBJ whole genome shotgun (WGS) entry which is preliminary data.</text>
</comment>
<evidence type="ECO:0000313" key="2">
    <source>
        <dbReference type="Proteomes" id="UP000189137"/>
    </source>
</evidence>
<dbReference type="EMBL" id="FUPS01000014">
    <property type="protein sequence ID" value="SJS98703.1"/>
    <property type="molecule type" value="Genomic_DNA"/>
</dbReference>
<sequence>MYSKGDVVKVWCYQCERIEFQEFVGYFNSYFDNYKLKKRWKCSKCDVINNF</sequence>
<dbReference type="AlphaFoldDB" id="A0A9X8WRS9"/>
<dbReference type="RefSeq" id="WP_009900663.1">
    <property type="nucleotide sequence ID" value="NZ_BINM01000001.1"/>
</dbReference>
<proteinExistence type="predicted"/>
<organism evidence="1 2">
    <name type="scientific">Clostridioides difficile</name>
    <name type="common">Peptoclostridium difficile</name>
    <dbReference type="NCBI Taxonomy" id="1496"/>
    <lineage>
        <taxon>Bacteria</taxon>
        <taxon>Bacillati</taxon>
        <taxon>Bacillota</taxon>
        <taxon>Clostridia</taxon>
        <taxon>Peptostreptococcales</taxon>
        <taxon>Peptostreptococcaceae</taxon>
        <taxon>Clostridioides</taxon>
    </lineage>
</organism>
<name>A0A9X8WRS9_CLODI</name>
<evidence type="ECO:0000313" key="1">
    <source>
        <dbReference type="EMBL" id="SJS98703.1"/>
    </source>
</evidence>
<reference evidence="1 2" key="1">
    <citation type="submission" date="2017-02" db="EMBL/GenBank/DDBJ databases">
        <authorList>
            <consortium name="Pathogen Informatics"/>
        </authorList>
    </citation>
    <scope>NUCLEOTIDE SEQUENCE [LARGE SCALE GENOMIC DNA]</scope>
    <source>
        <strain evidence="1 2">VRECD0157</strain>
    </source>
</reference>